<name>A0AAE7CV00_9STRE</name>
<evidence type="ECO:0000313" key="2">
    <source>
        <dbReference type="EMBL" id="QIX73838.1"/>
    </source>
</evidence>
<sequence length="72" mass="8411">MVADEAGCPSLDPMRVIKNTLIQCLFLGHSMRQIIKEIEINMPYRWFLGLTLKNKVPHFTTYSKKLQLVFSR</sequence>
<gene>
    <name evidence="2" type="ORF">FOB74_04795</name>
</gene>
<evidence type="ECO:0000313" key="3">
    <source>
        <dbReference type="Proteomes" id="UP000503130"/>
    </source>
</evidence>
<protein>
    <submittedName>
        <fullName evidence="2">Transposase</fullName>
    </submittedName>
</protein>
<dbReference type="AlphaFoldDB" id="A0AAE7CV00"/>
<dbReference type="EMBL" id="CP050959">
    <property type="protein sequence ID" value="QIX73838.1"/>
    <property type="molecule type" value="Genomic_DNA"/>
</dbReference>
<evidence type="ECO:0000259" key="1">
    <source>
        <dbReference type="Pfam" id="PF05598"/>
    </source>
</evidence>
<accession>A0AAE7CV00</accession>
<feature type="domain" description="Transposase InsH N-terminal" evidence="1">
    <location>
        <begin position="5"/>
        <end position="64"/>
    </location>
</feature>
<organism evidence="2 3">
    <name type="scientific">Streptococcus gallolyticus</name>
    <dbReference type="NCBI Taxonomy" id="315405"/>
    <lineage>
        <taxon>Bacteria</taxon>
        <taxon>Bacillati</taxon>
        <taxon>Bacillota</taxon>
        <taxon>Bacilli</taxon>
        <taxon>Lactobacillales</taxon>
        <taxon>Streptococcaceae</taxon>
        <taxon>Streptococcus</taxon>
    </lineage>
</organism>
<dbReference type="InterPro" id="IPR008490">
    <property type="entry name" value="Transposase_InsH_N"/>
</dbReference>
<dbReference type="Pfam" id="PF05598">
    <property type="entry name" value="DUF772"/>
    <property type="match status" value="1"/>
</dbReference>
<proteinExistence type="predicted"/>
<reference evidence="2 3" key="1">
    <citation type="submission" date="2019-09" db="EMBL/GenBank/DDBJ databases">
        <title>FDA dAtabase for Regulatory Grade micrObial Sequences (FDA-ARGOS): Supporting development and validation of Infectious Disease Dx tests.</title>
        <authorList>
            <person name="Sciortino C."/>
            <person name="Tallon L."/>
            <person name="Sadzewicz L."/>
            <person name="Vavikolanu K."/>
            <person name="Mehta A."/>
            <person name="Aluvathingal J."/>
            <person name="Nadendla S."/>
            <person name="Nandy P."/>
            <person name="Geyer C."/>
            <person name="Yan Y."/>
            <person name="Sichtig H."/>
        </authorList>
    </citation>
    <scope>NUCLEOTIDE SEQUENCE [LARGE SCALE GENOMIC DNA]</scope>
    <source>
        <strain evidence="2 3">FDAARGOS_666</strain>
    </source>
</reference>
<dbReference type="Proteomes" id="UP000503130">
    <property type="component" value="Chromosome"/>
</dbReference>